<sequence length="162" mass="18328">MSEDFRARARPVPKGNRYEDFEPGRVFKHHWGRTITESESTLFSTLTLHFNPHYFNAAYARAHGHPGLVANPLLVFTTVFGMTVEDLSEGGGPFLGVNELAYHQPVYPGDSLRAESVVLDGRVSDSHKGFGIVTWHTKGFNQREELVIDFKRTNLVRQRVSQ</sequence>
<dbReference type="STRING" id="225324.SAMN02745126_01411"/>
<dbReference type="InterPro" id="IPR029069">
    <property type="entry name" value="HotDog_dom_sf"/>
</dbReference>
<dbReference type="GO" id="GO:0016829">
    <property type="term" value="F:lyase activity"/>
    <property type="evidence" value="ECO:0007669"/>
    <property type="project" value="InterPro"/>
</dbReference>
<dbReference type="AlphaFoldDB" id="A0A1T4L874"/>
<dbReference type="CDD" id="cd03451">
    <property type="entry name" value="FkbR2"/>
    <property type="match status" value="1"/>
</dbReference>
<accession>A0A1T4L874</accession>
<evidence type="ECO:0000313" key="2">
    <source>
        <dbReference type="Proteomes" id="UP000190092"/>
    </source>
</evidence>
<dbReference type="OrthoDB" id="9796589at2"/>
<dbReference type="EMBL" id="FUWJ01000001">
    <property type="protein sequence ID" value="SJZ50929.1"/>
    <property type="molecule type" value="Genomic_DNA"/>
</dbReference>
<gene>
    <name evidence="1" type="ORF">SAMN02745126_01411</name>
</gene>
<protein>
    <submittedName>
        <fullName evidence="1">Acyl dehydratase</fullName>
    </submittedName>
</protein>
<dbReference type="InterPro" id="IPR052342">
    <property type="entry name" value="MCH/BMMD"/>
</dbReference>
<evidence type="ECO:0000313" key="1">
    <source>
        <dbReference type="EMBL" id="SJZ50929.1"/>
    </source>
</evidence>
<dbReference type="RefSeq" id="WP_085933043.1">
    <property type="nucleotide sequence ID" value="NZ_FUWJ01000001.1"/>
</dbReference>
<reference evidence="2" key="1">
    <citation type="submission" date="2017-02" db="EMBL/GenBank/DDBJ databases">
        <authorList>
            <person name="Varghese N."/>
            <person name="Submissions S."/>
        </authorList>
    </citation>
    <scope>NUCLEOTIDE SEQUENCE [LARGE SCALE GENOMIC DNA]</scope>
    <source>
        <strain evidence="2">ATCC 27094</strain>
    </source>
</reference>
<dbReference type="Gene3D" id="3.10.129.10">
    <property type="entry name" value="Hotdog Thioesterase"/>
    <property type="match status" value="1"/>
</dbReference>
<dbReference type="PANTHER" id="PTHR43664">
    <property type="entry name" value="MONOAMINE OXIDASE-RELATED"/>
    <property type="match status" value="1"/>
</dbReference>
<keyword evidence="2" id="KW-1185">Reference proteome</keyword>
<organism evidence="1 2">
    <name type="scientific">Enhydrobacter aerosaccus</name>
    <dbReference type="NCBI Taxonomy" id="225324"/>
    <lineage>
        <taxon>Bacteria</taxon>
        <taxon>Pseudomonadati</taxon>
        <taxon>Pseudomonadota</taxon>
        <taxon>Alphaproteobacteria</taxon>
        <taxon>Hyphomicrobiales</taxon>
        <taxon>Enhydrobacter</taxon>
    </lineage>
</organism>
<name>A0A1T4L874_9HYPH</name>
<proteinExistence type="predicted"/>
<dbReference type="InterPro" id="IPR048274">
    <property type="entry name" value="MC_hydratase"/>
</dbReference>
<dbReference type="SUPFAM" id="SSF54637">
    <property type="entry name" value="Thioesterase/thiol ester dehydrase-isomerase"/>
    <property type="match status" value="1"/>
</dbReference>
<dbReference type="Pfam" id="PF19315">
    <property type="entry name" value="MC_hydratase"/>
    <property type="match status" value="1"/>
</dbReference>
<dbReference type="PANTHER" id="PTHR43664:SF1">
    <property type="entry name" value="BETA-METHYLMALYL-COA DEHYDRATASE"/>
    <property type="match status" value="1"/>
</dbReference>
<dbReference type="Proteomes" id="UP000190092">
    <property type="component" value="Unassembled WGS sequence"/>
</dbReference>